<organism evidence="3 4">
    <name type="scientific">Microbacterium enclense</name>
    <dbReference type="NCBI Taxonomy" id="993073"/>
    <lineage>
        <taxon>Bacteria</taxon>
        <taxon>Bacillati</taxon>
        <taxon>Actinomycetota</taxon>
        <taxon>Actinomycetes</taxon>
        <taxon>Micrococcales</taxon>
        <taxon>Microbacteriaceae</taxon>
        <taxon>Microbacterium</taxon>
    </lineage>
</organism>
<dbReference type="Pfam" id="PF01451">
    <property type="entry name" value="LMWPc"/>
    <property type="match status" value="1"/>
</dbReference>
<dbReference type="EMBL" id="RBZY01000008">
    <property type="protein sequence ID" value="RWR21850.1"/>
    <property type="molecule type" value="Genomic_DNA"/>
</dbReference>
<feature type="region of interest" description="Disordered" evidence="1">
    <location>
        <begin position="219"/>
        <end position="256"/>
    </location>
</feature>
<feature type="region of interest" description="Disordered" evidence="1">
    <location>
        <begin position="155"/>
        <end position="182"/>
    </location>
</feature>
<reference evidence="3 4" key="1">
    <citation type="journal article" date="2018" name="Front. Microbiol.">
        <title>Novel Insights Into Bacterial Dimethylsulfoniopropionate Catabolism in the East China Sea.</title>
        <authorList>
            <person name="Liu J."/>
            <person name="Liu J."/>
            <person name="Zhang S.H."/>
            <person name="Liang J."/>
            <person name="Lin H."/>
            <person name="Song D."/>
            <person name="Yang G.P."/>
            <person name="Todd J.D."/>
            <person name="Zhang X.H."/>
        </authorList>
    </citation>
    <scope>NUCLEOTIDE SEQUENCE [LARGE SCALE GENOMIC DNA]</scope>
    <source>
        <strain evidence="3 4">ZYFD042</strain>
    </source>
</reference>
<name>A0A443JMW2_9MICO</name>
<comment type="caution">
    <text evidence="3">The sequence shown here is derived from an EMBL/GenBank/DDBJ whole genome shotgun (WGS) entry which is preliminary data.</text>
</comment>
<proteinExistence type="predicted"/>
<sequence length="256" mass="27837">METSASQAMDSGLRTSSRPVRGGSLMNRSSTGRVLIVCTANAIRSPFVEHLLRARLAAEGYSGVRVESAGTAVRPGRPAEAQLVQLARGYGLDLESHRTRRLDESMLDPGMTVLCAANVHRRTVLDMRPELLDTTFTVREFARLLANGAETSGGWSELVGSASRRRTRGRRGPVEDDDLVDPIRQPSSVWSEFERDAVGAVEAVVSATQRIIRKDDAGRGPLIDAAPKTRREMRALRTGKTDDSRGDAMRAGPDRG</sequence>
<evidence type="ECO:0000259" key="2">
    <source>
        <dbReference type="Pfam" id="PF01451"/>
    </source>
</evidence>
<feature type="compositionally biased region" description="Basic and acidic residues" evidence="1">
    <location>
        <begin position="227"/>
        <end position="256"/>
    </location>
</feature>
<dbReference type="OrthoDB" id="9784339at2"/>
<protein>
    <recommendedName>
        <fullName evidence="2">Phosphotyrosine protein phosphatase I domain-containing protein</fullName>
    </recommendedName>
</protein>
<accession>A0A443JMW2</accession>
<feature type="domain" description="Phosphotyrosine protein phosphatase I" evidence="2">
    <location>
        <begin position="34"/>
        <end position="139"/>
    </location>
</feature>
<dbReference type="Gene3D" id="3.40.50.2300">
    <property type="match status" value="1"/>
</dbReference>
<dbReference type="Proteomes" id="UP000285970">
    <property type="component" value="Unassembled WGS sequence"/>
</dbReference>
<feature type="region of interest" description="Disordered" evidence="1">
    <location>
        <begin position="1"/>
        <end position="26"/>
    </location>
</feature>
<evidence type="ECO:0000256" key="1">
    <source>
        <dbReference type="SAM" id="MobiDB-lite"/>
    </source>
</evidence>
<feature type="compositionally biased region" description="Polar residues" evidence="1">
    <location>
        <begin position="1"/>
        <end position="18"/>
    </location>
</feature>
<gene>
    <name evidence="3" type="ORF">D8Y23_03535</name>
</gene>
<evidence type="ECO:0000313" key="3">
    <source>
        <dbReference type="EMBL" id="RWR21850.1"/>
    </source>
</evidence>
<dbReference type="SUPFAM" id="SSF52788">
    <property type="entry name" value="Phosphotyrosine protein phosphatases I"/>
    <property type="match status" value="1"/>
</dbReference>
<dbReference type="InterPro" id="IPR036196">
    <property type="entry name" value="Ptyr_pPase_sf"/>
</dbReference>
<evidence type="ECO:0000313" key="4">
    <source>
        <dbReference type="Proteomes" id="UP000285970"/>
    </source>
</evidence>
<dbReference type="InterPro" id="IPR023485">
    <property type="entry name" value="Ptyr_pPase"/>
</dbReference>
<dbReference type="AlphaFoldDB" id="A0A443JMW2"/>